<dbReference type="EMBL" id="BPLR01020825">
    <property type="protein sequence ID" value="GIX82993.1"/>
    <property type="molecule type" value="Genomic_DNA"/>
</dbReference>
<feature type="region of interest" description="Disordered" evidence="1">
    <location>
        <begin position="1"/>
        <end position="22"/>
    </location>
</feature>
<comment type="caution">
    <text evidence="2">The sequence shown here is derived from an EMBL/GenBank/DDBJ whole genome shotgun (WGS) entry which is preliminary data.</text>
</comment>
<evidence type="ECO:0000313" key="2">
    <source>
        <dbReference type="EMBL" id="GIX82993.1"/>
    </source>
</evidence>
<proteinExistence type="predicted"/>
<reference evidence="2 3" key="1">
    <citation type="submission" date="2021-06" db="EMBL/GenBank/DDBJ databases">
        <title>Caerostris extrusa draft genome.</title>
        <authorList>
            <person name="Kono N."/>
            <person name="Arakawa K."/>
        </authorList>
    </citation>
    <scope>NUCLEOTIDE SEQUENCE [LARGE SCALE GENOMIC DNA]</scope>
</reference>
<name>A0AAV4NEB7_CAEEX</name>
<keyword evidence="3" id="KW-1185">Reference proteome</keyword>
<gene>
    <name evidence="2" type="ORF">CEXT_672151</name>
</gene>
<evidence type="ECO:0000313" key="3">
    <source>
        <dbReference type="Proteomes" id="UP001054945"/>
    </source>
</evidence>
<protein>
    <submittedName>
        <fullName evidence="2">Uncharacterized protein</fullName>
    </submittedName>
</protein>
<dbReference type="Proteomes" id="UP001054945">
    <property type="component" value="Unassembled WGS sequence"/>
</dbReference>
<organism evidence="2 3">
    <name type="scientific">Caerostris extrusa</name>
    <name type="common">Bark spider</name>
    <name type="synonym">Caerostris bankana</name>
    <dbReference type="NCBI Taxonomy" id="172846"/>
    <lineage>
        <taxon>Eukaryota</taxon>
        <taxon>Metazoa</taxon>
        <taxon>Ecdysozoa</taxon>
        <taxon>Arthropoda</taxon>
        <taxon>Chelicerata</taxon>
        <taxon>Arachnida</taxon>
        <taxon>Araneae</taxon>
        <taxon>Araneomorphae</taxon>
        <taxon>Entelegynae</taxon>
        <taxon>Araneoidea</taxon>
        <taxon>Araneidae</taxon>
        <taxon>Caerostris</taxon>
    </lineage>
</organism>
<accession>A0AAV4NEB7</accession>
<dbReference type="AlphaFoldDB" id="A0AAV4NEB7"/>
<sequence>MVGDEYKNTIRQSNPNTPVAHVGRIDDDYEKIGHPKIPVIKFIYQRSCVYGSGSQIGRSDHKKGCRYVEEEPWVIADALGDHYDVMRHVEEEPWVIGEALGDHYDVMRH</sequence>
<evidence type="ECO:0000256" key="1">
    <source>
        <dbReference type="SAM" id="MobiDB-lite"/>
    </source>
</evidence>